<evidence type="ECO:0000313" key="1">
    <source>
        <dbReference type="EMBL" id="GIY42064.1"/>
    </source>
</evidence>
<keyword evidence="2" id="KW-1185">Reference proteome</keyword>
<gene>
    <name evidence="1" type="primary">AVEN_111539_1</name>
    <name evidence="1" type="ORF">CEXT_508641</name>
</gene>
<proteinExistence type="predicted"/>
<reference evidence="1 2" key="1">
    <citation type="submission" date="2021-06" db="EMBL/GenBank/DDBJ databases">
        <title>Caerostris extrusa draft genome.</title>
        <authorList>
            <person name="Kono N."/>
            <person name="Arakawa K."/>
        </authorList>
    </citation>
    <scope>NUCLEOTIDE SEQUENCE [LARGE SCALE GENOMIC DNA]</scope>
</reference>
<sequence length="196" mass="22334">MPMDIPSTATQLEDACSNLENYKDCMMERLRACGSDNFDALAAGNKDLSRLIATSTEICQKDSPLHTSYVQNIACMKATIEADFRVQSCRDYTKKALEYLDDPIERKNTKNDDNHFFTYSYCLRPLFVINCYATKSLRECGPEAKDLAIELIQKAGSVDEQCPANIRIDILDLLQTLESETQEEMYVKRLLTFKLL</sequence>
<accession>A0AAV4T784</accession>
<comment type="caution">
    <text evidence="1">The sequence shown here is derived from an EMBL/GenBank/DDBJ whole genome shotgun (WGS) entry which is preliminary data.</text>
</comment>
<dbReference type="EMBL" id="BPLR01010795">
    <property type="protein sequence ID" value="GIY42064.1"/>
    <property type="molecule type" value="Genomic_DNA"/>
</dbReference>
<evidence type="ECO:0000313" key="2">
    <source>
        <dbReference type="Proteomes" id="UP001054945"/>
    </source>
</evidence>
<protein>
    <submittedName>
        <fullName evidence="1">Uncharacterized protein</fullName>
    </submittedName>
</protein>
<dbReference type="Proteomes" id="UP001054945">
    <property type="component" value="Unassembled WGS sequence"/>
</dbReference>
<dbReference type="AlphaFoldDB" id="A0AAV4T784"/>
<name>A0AAV4T784_CAEEX</name>
<organism evidence="1 2">
    <name type="scientific">Caerostris extrusa</name>
    <name type="common">Bark spider</name>
    <name type="synonym">Caerostris bankana</name>
    <dbReference type="NCBI Taxonomy" id="172846"/>
    <lineage>
        <taxon>Eukaryota</taxon>
        <taxon>Metazoa</taxon>
        <taxon>Ecdysozoa</taxon>
        <taxon>Arthropoda</taxon>
        <taxon>Chelicerata</taxon>
        <taxon>Arachnida</taxon>
        <taxon>Araneae</taxon>
        <taxon>Araneomorphae</taxon>
        <taxon>Entelegynae</taxon>
        <taxon>Araneoidea</taxon>
        <taxon>Araneidae</taxon>
        <taxon>Caerostris</taxon>
    </lineage>
</organism>